<proteinExistence type="predicted"/>
<dbReference type="AlphaFoldDB" id="A0A238BW18"/>
<sequence>MRERTRRHIMLEVLEVRGWSERCLITRGQSSSHVPRLPPDDGWRKIYSARSRLTRCVVAGGALEMSDVLSRGRWKGEQTISTQFPRYRGVEEGIGVDGFSSIAAIKCYALWYLPVSYPCHSLLYSSRPPLIQQLGNQYITEYQPIFRPECQPKFVLLHRTPLLASPKIPPEGLQWG</sequence>
<gene>
    <name evidence="1" type="ORF">X798_03476</name>
</gene>
<organism evidence="1 2">
    <name type="scientific">Onchocerca flexuosa</name>
    <dbReference type="NCBI Taxonomy" id="387005"/>
    <lineage>
        <taxon>Eukaryota</taxon>
        <taxon>Metazoa</taxon>
        <taxon>Ecdysozoa</taxon>
        <taxon>Nematoda</taxon>
        <taxon>Chromadorea</taxon>
        <taxon>Rhabditida</taxon>
        <taxon>Spirurina</taxon>
        <taxon>Spiruromorpha</taxon>
        <taxon>Filarioidea</taxon>
        <taxon>Onchocercidae</taxon>
        <taxon>Onchocerca</taxon>
    </lineage>
</organism>
<evidence type="ECO:0000313" key="1">
    <source>
        <dbReference type="EMBL" id="OZC09519.1"/>
    </source>
</evidence>
<reference evidence="1 2" key="1">
    <citation type="submission" date="2015-12" db="EMBL/GenBank/DDBJ databases">
        <title>Draft genome of the nematode, Onchocerca flexuosa.</title>
        <authorList>
            <person name="Mitreva M."/>
        </authorList>
    </citation>
    <scope>NUCLEOTIDE SEQUENCE [LARGE SCALE GENOMIC DNA]</scope>
    <source>
        <strain evidence="1">Red Deer</strain>
    </source>
</reference>
<name>A0A238BW18_9BILA</name>
<evidence type="ECO:0000313" key="2">
    <source>
        <dbReference type="Proteomes" id="UP000242913"/>
    </source>
</evidence>
<protein>
    <submittedName>
        <fullName evidence="1">Uncharacterized protein</fullName>
    </submittedName>
</protein>
<keyword evidence="2" id="KW-1185">Reference proteome</keyword>
<dbReference type="Proteomes" id="UP000242913">
    <property type="component" value="Unassembled WGS sequence"/>
</dbReference>
<dbReference type="OrthoDB" id="10598392at2759"/>
<dbReference type="EMBL" id="KZ269993">
    <property type="protein sequence ID" value="OZC09519.1"/>
    <property type="molecule type" value="Genomic_DNA"/>
</dbReference>
<accession>A0A238BW18</accession>